<name>A0A0V0GEF7_SOLCH</name>
<feature type="non-terminal residue" evidence="1">
    <location>
        <position position="75"/>
    </location>
</feature>
<dbReference type="AlphaFoldDB" id="A0A0V0GEF7"/>
<accession>A0A0V0GEF7</accession>
<proteinExistence type="predicted"/>
<evidence type="ECO:0000313" key="1">
    <source>
        <dbReference type="EMBL" id="JAP06387.1"/>
    </source>
</evidence>
<reference evidence="1" key="1">
    <citation type="submission" date="2015-12" db="EMBL/GenBank/DDBJ databases">
        <title>Gene expression during late stages of embryo sac development: a critical building block for successful pollen-pistil interactions.</title>
        <authorList>
            <person name="Liu Y."/>
            <person name="Joly V."/>
            <person name="Sabar M."/>
            <person name="Matton D.P."/>
        </authorList>
    </citation>
    <scope>NUCLEOTIDE SEQUENCE</scope>
</reference>
<dbReference type="EMBL" id="GEDG01041545">
    <property type="protein sequence ID" value="JAP06387.1"/>
    <property type="molecule type" value="Transcribed_RNA"/>
</dbReference>
<sequence>MSSKRKVSPAELSESSKRHAVEVVESAVDEVAEGFRDDDEFVEDEEIVADSLNGESFDQKEVRRVVVQANEEQEC</sequence>
<organism evidence="1">
    <name type="scientific">Solanum chacoense</name>
    <name type="common">Chaco potato</name>
    <dbReference type="NCBI Taxonomy" id="4108"/>
    <lineage>
        <taxon>Eukaryota</taxon>
        <taxon>Viridiplantae</taxon>
        <taxon>Streptophyta</taxon>
        <taxon>Embryophyta</taxon>
        <taxon>Tracheophyta</taxon>
        <taxon>Spermatophyta</taxon>
        <taxon>Magnoliopsida</taxon>
        <taxon>eudicotyledons</taxon>
        <taxon>Gunneridae</taxon>
        <taxon>Pentapetalae</taxon>
        <taxon>asterids</taxon>
        <taxon>lamiids</taxon>
        <taxon>Solanales</taxon>
        <taxon>Solanaceae</taxon>
        <taxon>Solanoideae</taxon>
        <taxon>Solaneae</taxon>
        <taxon>Solanum</taxon>
    </lineage>
</organism>
<protein>
    <submittedName>
        <fullName evidence="1">Putative ovule protein</fullName>
    </submittedName>
</protein>